<organism evidence="1 2">
    <name type="scientific">Paenibacillus thailandensis</name>
    <dbReference type="NCBI Taxonomy" id="393250"/>
    <lineage>
        <taxon>Bacteria</taxon>
        <taxon>Bacillati</taxon>
        <taxon>Bacillota</taxon>
        <taxon>Bacilli</taxon>
        <taxon>Bacillales</taxon>
        <taxon>Paenibacillaceae</taxon>
        <taxon>Paenibacillus</taxon>
    </lineage>
</organism>
<dbReference type="Proteomes" id="UP001597493">
    <property type="component" value="Unassembled WGS sequence"/>
</dbReference>
<dbReference type="EMBL" id="JBHUMY010000012">
    <property type="protein sequence ID" value="MFD2660995.1"/>
    <property type="molecule type" value="Genomic_DNA"/>
</dbReference>
<evidence type="ECO:0000313" key="2">
    <source>
        <dbReference type="Proteomes" id="UP001597493"/>
    </source>
</evidence>
<dbReference type="InterPro" id="IPR049825">
    <property type="entry name" value="Lasso_PadeA-like"/>
</dbReference>
<keyword evidence="2" id="KW-1185">Reference proteome</keyword>
<gene>
    <name evidence="1" type="ORF">ACFSW5_12115</name>
</gene>
<proteinExistence type="predicted"/>
<accession>A0ABW5QY41</accession>
<dbReference type="NCBIfam" id="NF033524">
    <property type="entry name" value="lasso_PadeA_fam"/>
    <property type="match status" value="1"/>
</dbReference>
<comment type="caution">
    <text evidence="1">The sequence shown here is derived from an EMBL/GenBank/DDBJ whole genome shotgun (WGS) entry which is preliminary data.</text>
</comment>
<evidence type="ECO:0000313" key="1">
    <source>
        <dbReference type="EMBL" id="MFD2660995.1"/>
    </source>
</evidence>
<name>A0ABW5QY41_9BACL</name>
<dbReference type="RefSeq" id="WP_379273233.1">
    <property type="nucleotide sequence ID" value="NZ_JBHUGT010000002.1"/>
</dbReference>
<sequence length="44" mass="4965">MDKKEWAFPKLDVLEVAETMAGNGFTIVDYSYIGGDPDFDLYDS</sequence>
<protein>
    <submittedName>
        <fullName evidence="1">Paeninodin family lasso peptide</fullName>
    </submittedName>
</protein>
<reference evidence="2" key="1">
    <citation type="journal article" date="2019" name="Int. J. Syst. Evol. Microbiol.">
        <title>The Global Catalogue of Microorganisms (GCM) 10K type strain sequencing project: providing services to taxonomists for standard genome sequencing and annotation.</title>
        <authorList>
            <consortium name="The Broad Institute Genomics Platform"/>
            <consortium name="The Broad Institute Genome Sequencing Center for Infectious Disease"/>
            <person name="Wu L."/>
            <person name="Ma J."/>
        </authorList>
    </citation>
    <scope>NUCLEOTIDE SEQUENCE [LARGE SCALE GENOMIC DNA]</scope>
    <source>
        <strain evidence="2">TISTR 1827</strain>
    </source>
</reference>